<accession>A0A0A9CVL2</accession>
<reference evidence="1" key="1">
    <citation type="submission" date="2014-09" db="EMBL/GenBank/DDBJ databases">
        <authorList>
            <person name="Magalhaes I.L.F."/>
            <person name="Oliveira U."/>
            <person name="Santos F.R."/>
            <person name="Vidigal T.H.D.A."/>
            <person name="Brescovit A.D."/>
            <person name="Santos A.J."/>
        </authorList>
    </citation>
    <scope>NUCLEOTIDE SEQUENCE</scope>
    <source>
        <tissue evidence="1">Shoot tissue taken approximately 20 cm above the soil surface</tissue>
    </source>
</reference>
<dbReference type="EMBL" id="GBRH01217506">
    <property type="protein sequence ID" value="JAD80389.1"/>
    <property type="molecule type" value="Transcribed_RNA"/>
</dbReference>
<proteinExistence type="predicted"/>
<reference evidence="1" key="2">
    <citation type="journal article" date="2015" name="Data Brief">
        <title>Shoot transcriptome of the giant reed, Arundo donax.</title>
        <authorList>
            <person name="Barrero R.A."/>
            <person name="Guerrero F.D."/>
            <person name="Moolhuijzen P."/>
            <person name="Goolsby J.A."/>
            <person name="Tidwell J."/>
            <person name="Bellgard S.E."/>
            <person name="Bellgard M.I."/>
        </authorList>
    </citation>
    <scope>NUCLEOTIDE SEQUENCE</scope>
    <source>
        <tissue evidence="1">Shoot tissue taken approximately 20 cm above the soil surface</tissue>
    </source>
</reference>
<name>A0A0A9CVL2_ARUDO</name>
<sequence>MCTSTFCSNSFLYNNLNVMEAVCCLHFFYVPSPTRRQCRYGLEVNS</sequence>
<dbReference type="AlphaFoldDB" id="A0A0A9CVL2"/>
<organism evidence="1">
    <name type="scientific">Arundo donax</name>
    <name type="common">Giant reed</name>
    <name type="synonym">Donax arundinaceus</name>
    <dbReference type="NCBI Taxonomy" id="35708"/>
    <lineage>
        <taxon>Eukaryota</taxon>
        <taxon>Viridiplantae</taxon>
        <taxon>Streptophyta</taxon>
        <taxon>Embryophyta</taxon>
        <taxon>Tracheophyta</taxon>
        <taxon>Spermatophyta</taxon>
        <taxon>Magnoliopsida</taxon>
        <taxon>Liliopsida</taxon>
        <taxon>Poales</taxon>
        <taxon>Poaceae</taxon>
        <taxon>PACMAD clade</taxon>
        <taxon>Arundinoideae</taxon>
        <taxon>Arundineae</taxon>
        <taxon>Arundo</taxon>
    </lineage>
</organism>
<evidence type="ECO:0000313" key="1">
    <source>
        <dbReference type="EMBL" id="JAD80389.1"/>
    </source>
</evidence>
<protein>
    <submittedName>
        <fullName evidence="1">Uncharacterized protein</fullName>
    </submittedName>
</protein>